<dbReference type="EMBL" id="JBJGEB010000004">
    <property type="protein sequence ID" value="MFK7641794.1"/>
    <property type="molecule type" value="Genomic_DNA"/>
</dbReference>
<feature type="transmembrane region" description="Helical" evidence="1">
    <location>
        <begin position="30"/>
        <end position="51"/>
    </location>
</feature>
<evidence type="ECO:0000313" key="2">
    <source>
        <dbReference type="EMBL" id="MFK7641794.1"/>
    </source>
</evidence>
<dbReference type="RefSeq" id="WP_009173825.1">
    <property type="nucleotide sequence ID" value="NZ_CAUJQB010000012.1"/>
</dbReference>
<name>A0ABW8Q2M2_9NEIS</name>
<gene>
    <name evidence="2" type="ORF">ACI43T_04675</name>
</gene>
<protein>
    <submittedName>
        <fullName evidence="2">Uncharacterized protein</fullName>
    </submittedName>
</protein>
<keyword evidence="1" id="KW-0812">Transmembrane</keyword>
<organism evidence="2 3">
    <name type="scientific">Neisseria oralis</name>
    <dbReference type="NCBI Taxonomy" id="1107316"/>
    <lineage>
        <taxon>Bacteria</taxon>
        <taxon>Pseudomonadati</taxon>
        <taxon>Pseudomonadota</taxon>
        <taxon>Betaproteobacteria</taxon>
        <taxon>Neisseriales</taxon>
        <taxon>Neisseriaceae</taxon>
        <taxon>Neisseria</taxon>
    </lineage>
</organism>
<keyword evidence="1" id="KW-1133">Transmembrane helix</keyword>
<reference evidence="2 3" key="1">
    <citation type="submission" date="2024-11" db="EMBL/GenBank/DDBJ databases">
        <authorList>
            <person name="Mikucki A.G."/>
            <person name="Kahler C.M."/>
        </authorList>
    </citation>
    <scope>NUCLEOTIDE SEQUENCE [LARGE SCALE GENOMIC DNA]</scope>
    <source>
        <strain evidence="2 3">EXNM717</strain>
    </source>
</reference>
<keyword evidence="1" id="KW-0472">Membrane</keyword>
<keyword evidence="3" id="KW-1185">Reference proteome</keyword>
<proteinExistence type="predicted"/>
<comment type="caution">
    <text evidence="2">The sequence shown here is derived from an EMBL/GenBank/DDBJ whole genome shotgun (WGS) entry which is preliminary data.</text>
</comment>
<evidence type="ECO:0000313" key="3">
    <source>
        <dbReference type="Proteomes" id="UP001621964"/>
    </source>
</evidence>
<dbReference type="Proteomes" id="UP001621964">
    <property type="component" value="Unassembled WGS sequence"/>
</dbReference>
<accession>A0ABW8Q2M2</accession>
<evidence type="ECO:0000256" key="1">
    <source>
        <dbReference type="SAM" id="Phobius"/>
    </source>
</evidence>
<sequence>MSDNRIPDKQTAGLLPEDESKNPVFRLGRAVAGFMLLVWAGVLLLVFYLVFRFWFA</sequence>